<dbReference type="Proteomes" id="UP000515163">
    <property type="component" value="Unplaced"/>
</dbReference>
<name>A0A6P8HVH7_ACTTE</name>
<dbReference type="AlphaFoldDB" id="A0A6P8HVH7"/>
<dbReference type="PROSITE" id="PS50191">
    <property type="entry name" value="CRAL_TRIO"/>
    <property type="match status" value="1"/>
</dbReference>
<dbReference type="SUPFAM" id="SSF46938">
    <property type="entry name" value="CRAL/TRIO N-terminal domain"/>
    <property type="match status" value="1"/>
</dbReference>
<gene>
    <name evidence="3 4" type="primary">LOC116295638</name>
</gene>
<dbReference type="Gene3D" id="2.60.120.680">
    <property type="entry name" value="GOLD domain"/>
    <property type="match status" value="1"/>
</dbReference>
<keyword evidence="2" id="KW-1185">Reference proteome</keyword>
<proteinExistence type="predicted"/>
<evidence type="ECO:0000259" key="1">
    <source>
        <dbReference type="PROSITE" id="PS50191"/>
    </source>
</evidence>
<dbReference type="InterPro" id="IPR036273">
    <property type="entry name" value="CRAL/TRIO_N_dom_sf"/>
</dbReference>
<dbReference type="InterPro" id="IPR036865">
    <property type="entry name" value="CRAL-TRIO_dom_sf"/>
</dbReference>
<dbReference type="SMART" id="SM01100">
    <property type="entry name" value="CRAL_TRIO_N"/>
    <property type="match status" value="1"/>
</dbReference>
<dbReference type="Pfam" id="PF03765">
    <property type="entry name" value="CRAL_TRIO_N"/>
    <property type="match status" value="1"/>
</dbReference>
<dbReference type="InterPro" id="IPR001251">
    <property type="entry name" value="CRAL-TRIO_dom"/>
</dbReference>
<evidence type="ECO:0000313" key="2">
    <source>
        <dbReference type="Proteomes" id="UP000515163"/>
    </source>
</evidence>
<dbReference type="GeneID" id="116295638"/>
<accession>A0A6P8HVH7</accession>
<dbReference type="InterPro" id="IPR011074">
    <property type="entry name" value="CRAL/TRIO_N_dom"/>
</dbReference>
<dbReference type="InterPro" id="IPR036598">
    <property type="entry name" value="GOLD_dom_sf"/>
</dbReference>
<protein>
    <submittedName>
        <fullName evidence="3 4">SEC14 cytosolic factor-like isoform X1</fullName>
    </submittedName>
</protein>
<dbReference type="RefSeq" id="XP_031559376.1">
    <property type="nucleotide sequence ID" value="XM_031703516.1"/>
</dbReference>
<evidence type="ECO:0000313" key="4">
    <source>
        <dbReference type="RefSeq" id="XP_031559377.1"/>
    </source>
</evidence>
<dbReference type="SUPFAM" id="SSF101576">
    <property type="entry name" value="Supernatant protein factor (SPF), C-terminal domain"/>
    <property type="match status" value="1"/>
</dbReference>
<dbReference type="KEGG" id="aten:116295638"/>
<dbReference type="InterPro" id="IPR051026">
    <property type="entry name" value="PI/PC_transfer"/>
</dbReference>
<dbReference type="RefSeq" id="XP_031559377.1">
    <property type="nucleotide sequence ID" value="XM_031703517.1"/>
</dbReference>
<feature type="domain" description="CRAL-TRIO" evidence="1">
    <location>
        <begin position="74"/>
        <end position="244"/>
    </location>
</feature>
<dbReference type="SMART" id="SM00516">
    <property type="entry name" value="SEC14"/>
    <property type="match status" value="1"/>
</dbReference>
<evidence type="ECO:0000313" key="3">
    <source>
        <dbReference type="RefSeq" id="XP_031559376.1"/>
    </source>
</evidence>
<dbReference type="CDD" id="cd00170">
    <property type="entry name" value="SEC14"/>
    <property type="match status" value="1"/>
</dbReference>
<dbReference type="OrthoDB" id="1434354at2759"/>
<organism evidence="2 3">
    <name type="scientific">Actinia tenebrosa</name>
    <name type="common">Australian red waratah sea anemone</name>
    <dbReference type="NCBI Taxonomy" id="6105"/>
    <lineage>
        <taxon>Eukaryota</taxon>
        <taxon>Metazoa</taxon>
        <taxon>Cnidaria</taxon>
        <taxon>Anthozoa</taxon>
        <taxon>Hexacorallia</taxon>
        <taxon>Actiniaria</taxon>
        <taxon>Actiniidae</taxon>
        <taxon>Actinia</taxon>
    </lineage>
</organism>
<sequence length="397" mass="45823">MTGYLGDLSKSQQSSLNLFKEMLSKETVTDERTLLRYLRARSFDVQGAHRQYVATLEWRKENNVDQILDKSRPLDKEMRNIMSSGFHSHDKQGRPCYIEYTGRTDVLALIKLPIDQVIKRHIWNCEQQIARMNETSKKMGFPVETMVHIHDMTGASLTLRKALTLFKKLAKLDQEYYPERMGKIFIVNTSWMFPVLWKIARVFLDPKTRAKCVVLKTGEINKLLEYFDAEQLPEDFGGICKCEDGCLPPIPKHMRYVAEAPSLTEQTIGPRKVFEKGLECINDGDSIAWYFTSSSKDVRFGVKFKPRPHSGWKDRMNDIAEIWVVESEYVYENDCVTGFYTPPCPGICILVWDNLDSKWLSRTLKYQVIVSEAEADSEEENNSNGINHKRTAVGTYV</sequence>
<dbReference type="PANTHER" id="PTHR45657">
    <property type="entry name" value="CRAL-TRIO DOMAIN-CONTAINING PROTEIN YKL091C-RELATED"/>
    <property type="match status" value="1"/>
</dbReference>
<dbReference type="Gene3D" id="3.40.525.10">
    <property type="entry name" value="CRAL-TRIO lipid binding domain"/>
    <property type="match status" value="1"/>
</dbReference>
<dbReference type="PANTHER" id="PTHR45657:SF1">
    <property type="entry name" value="CRAL-TRIO DOMAIN-CONTAINING PROTEIN YKL091C-RELATED"/>
    <property type="match status" value="1"/>
</dbReference>
<dbReference type="SUPFAM" id="SSF52087">
    <property type="entry name" value="CRAL/TRIO domain"/>
    <property type="match status" value="1"/>
</dbReference>
<reference evidence="3 4" key="1">
    <citation type="submission" date="2025-04" db="UniProtKB">
        <authorList>
            <consortium name="RefSeq"/>
        </authorList>
    </citation>
    <scope>IDENTIFICATION</scope>
    <source>
        <tissue evidence="3 4">Tentacle</tissue>
    </source>
</reference>
<dbReference type="Pfam" id="PF00650">
    <property type="entry name" value="CRAL_TRIO"/>
    <property type="match status" value="1"/>
</dbReference>